<name>K1U0Z7_9ZZZZ</name>
<dbReference type="EMBL" id="AJWZ01001515">
    <property type="protein sequence ID" value="EKC73549.1"/>
    <property type="molecule type" value="Genomic_DNA"/>
</dbReference>
<accession>K1U0Z7</accession>
<protein>
    <submittedName>
        <fullName evidence="1">RNA polymerase beta subunit</fullName>
    </submittedName>
</protein>
<gene>
    <name evidence="1" type="ORF">OBE_02333</name>
</gene>
<feature type="non-terminal residue" evidence="1">
    <location>
        <position position="251"/>
    </location>
</feature>
<proteinExistence type="predicted"/>
<organism evidence="1">
    <name type="scientific">human gut metagenome</name>
    <dbReference type="NCBI Taxonomy" id="408170"/>
    <lineage>
        <taxon>unclassified sequences</taxon>
        <taxon>metagenomes</taxon>
        <taxon>organismal metagenomes</taxon>
    </lineage>
</organism>
<reference evidence="1" key="1">
    <citation type="journal article" date="2013" name="Environ. Microbiol.">
        <title>Microbiota from the distal guts of lean and obese adolescents exhibit partial functional redundancy besides clear differences in community structure.</title>
        <authorList>
            <person name="Ferrer M."/>
            <person name="Ruiz A."/>
            <person name="Lanza F."/>
            <person name="Haange S.B."/>
            <person name="Oberbach A."/>
            <person name="Till H."/>
            <person name="Bargiela R."/>
            <person name="Campoy C."/>
            <person name="Segura M.T."/>
            <person name="Richter M."/>
            <person name="von Bergen M."/>
            <person name="Seifert J."/>
            <person name="Suarez A."/>
        </authorList>
    </citation>
    <scope>NUCLEOTIDE SEQUENCE</scope>
</reference>
<sequence length="251" mass="28448">MNANATPEPRDQEVQTRYSERRGQAYLPEDMLGLYVAAPLKRTWQQDLFDDETGEVISVDRSELIAAAGTKIDDDLLTRIQFHLQAGDITCVEVTNQLRLGEERAAYGLIPWSVTALIGKKRRKLLLYADSARMALDVAKDWIELNCSGTFHIVGLKMFDHCVFIKEPQKEVDPNESAEEQDDETPEFYKVEVALRYRDTGTTRNDTFVLLTKDVDTAATAIHDWIVHDVRNNPDLDDTQKAAALDFDLTV</sequence>
<dbReference type="AlphaFoldDB" id="K1U0Z7"/>
<evidence type="ECO:0000313" key="1">
    <source>
        <dbReference type="EMBL" id="EKC73549.1"/>
    </source>
</evidence>
<comment type="caution">
    <text evidence="1">The sequence shown here is derived from an EMBL/GenBank/DDBJ whole genome shotgun (WGS) entry which is preliminary data.</text>
</comment>